<reference evidence="3 4" key="1">
    <citation type="submission" date="2024-06" db="EMBL/GenBank/DDBJ databases">
        <title>Complete genome of Phlyctema vagabunda strain 19-DSS-EL-015.</title>
        <authorList>
            <person name="Fiorenzani C."/>
        </authorList>
    </citation>
    <scope>NUCLEOTIDE SEQUENCE [LARGE SCALE GENOMIC DNA]</scope>
    <source>
        <strain evidence="3 4">19-DSS-EL-015</strain>
    </source>
</reference>
<feature type="compositionally biased region" description="Basic and acidic residues" evidence="1">
    <location>
        <begin position="365"/>
        <end position="384"/>
    </location>
</feature>
<sequence length="399" mass="45589">MSVRIIRRAQTRAQRIPEVIFPAPKPITNDWKRLYRHLLRTAGYLPDSTARSYARTETQAVFRANMEKLAALRRRKNSGVDIAKRTTAYFARGKMELRVLLRACNGERDALLKVLQESYGRRGRYRRQLVAALISNEQDTVPASDTALNEFLTDAGKPHQSLYPTRKLLSFMKSQLENQAADRDGPRIRGIVPSIPKLNIWGEPLPGKLQASTRAKFWVKAFDSVLPPLPASQWDRLQALSEGTLRWHGPPPRRPLASTPVAASWTSAKLLWVRYNDNRYNPLRRWESERSSTPQSERFPEYDPASYSLDARAMRRLWGTVWLSCSKMTFDEVRGVWEITWGQGASTASRGEVTQPSARDVELFEGVKDLPQDSKPKQSREMKARLKRMERKNSAATAV</sequence>
<organism evidence="3 4">
    <name type="scientific">Phlyctema vagabunda</name>
    <dbReference type="NCBI Taxonomy" id="108571"/>
    <lineage>
        <taxon>Eukaryota</taxon>
        <taxon>Fungi</taxon>
        <taxon>Dikarya</taxon>
        <taxon>Ascomycota</taxon>
        <taxon>Pezizomycotina</taxon>
        <taxon>Leotiomycetes</taxon>
        <taxon>Helotiales</taxon>
        <taxon>Dermateaceae</taxon>
        <taxon>Phlyctema</taxon>
    </lineage>
</organism>
<protein>
    <submittedName>
        <fullName evidence="3">LYR motif protein</fullName>
    </submittedName>
</protein>
<dbReference type="EMBL" id="JBFCZG010000009">
    <property type="protein sequence ID" value="KAL3418488.1"/>
    <property type="molecule type" value="Genomic_DNA"/>
</dbReference>
<proteinExistence type="predicted"/>
<feature type="region of interest" description="Disordered" evidence="1">
    <location>
        <begin position="365"/>
        <end position="399"/>
    </location>
</feature>
<gene>
    <name evidence="3" type="ORF">PVAG01_10204</name>
</gene>
<evidence type="ECO:0000313" key="3">
    <source>
        <dbReference type="EMBL" id="KAL3418488.1"/>
    </source>
</evidence>
<name>A0ABR4P5A2_9HELO</name>
<evidence type="ECO:0000259" key="2">
    <source>
        <dbReference type="Pfam" id="PF20263"/>
    </source>
</evidence>
<evidence type="ECO:0000313" key="4">
    <source>
        <dbReference type="Proteomes" id="UP001629113"/>
    </source>
</evidence>
<evidence type="ECO:0000256" key="1">
    <source>
        <dbReference type="SAM" id="MobiDB-lite"/>
    </source>
</evidence>
<keyword evidence="4" id="KW-1185">Reference proteome</keyword>
<accession>A0ABR4P5A2</accession>
<feature type="domain" description="LYR motif-containing protein Cup1-like N-terminal" evidence="2">
    <location>
        <begin position="34"/>
        <end position="129"/>
    </location>
</feature>
<dbReference type="CDD" id="cd20273">
    <property type="entry name" value="Complex1_LYR_unchar"/>
    <property type="match status" value="1"/>
</dbReference>
<comment type="caution">
    <text evidence="3">The sequence shown here is derived from an EMBL/GenBank/DDBJ whole genome shotgun (WGS) entry which is preliminary data.</text>
</comment>
<dbReference type="Proteomes" id="UP001629113">
    <property type="component" value="Unassembled WGS sequence"/>
</dbReference>
<dbReference type="Pfam" id="PF20263">
    <property type="entry name" value="LYRM2-like"/>
    <property type="match status" value="1"/>
</dbReference>
<dbReference type="InterPro" id="IPR046896">
    <property type="entry name" value="Cup1-like_N"/>
</dbReference>